<keyword evidence="3" id="KW-1185">Reference proteome</keyword>
<dbReference type="InterPro" id="IPR022742">
    <property type="entry name" value="Hydrolase_4"/>
</dbReference>
<gene>
    <name evidence="2" type="ORF">PFX98_08350</name>
</gene>
<organism evidence="2 3">
    <name type="scientific">Paucibacter sediminis</name>
    <dbReference type="NCBI Taxonomy" id="3019553"/>
    <lineage>
        <taxon>Bacteria</taxon>
        <taxon>Pseudomonadati</taxon>
        <taxon>Pseudomonadota</taxon>
        <taxon>Betaproteobacteria</taxon>
        <taxon>Burkholderiales</taxon>
        <taxon>Sphaerotilaceae</taxon>
        <taxon>Roseateles</taxon>
    </lineage>
</organism>
<proteinExistence type="predicted"/>
<evidence type="ECO:0000259" key="1">
    <source>
        <dbReference type="Pfam" id="PF12146"/>
    </source>
</evidence>
<evidence type="ECO:0000313" key="2">
    <source>
        <dbReference type="EMBL" id="WIT13614.1"/>
    </source>
</evidence>
<dbReference type="KEGG" id="pais:PFX98_08350"/>
<dbReference type="SUPFAM" id="SSF53474">
    <property type="entry name" value="alpha/beta-Hydrolases"/>
    <property type="match status" value="1"/>
</dbReference>
<dbReference type="EMBL" id="CP116346">
    <property type="protein sequence ID" value="WIT13614.1"/>
    <property type="molecule type" value="Genomic_DNA"/>
</dbReference>
<feature type="domain" description="Serine aminopeptidase S33" evidence="1">
    <location>
        <begin position="82"/>
        <end position="289"/>
    </location>
</feature>
<dbReference type="GO" id="GO:0016787">
    <property type="term" value="F:hydrolase activity"/>
    <property type="evidence" value="ECO:0007669"/>
    <property type="project" value="UniProtKB-KW"/>
</dbReference>
<protein>
    <submittedName>
        <fullName evidence="2">Alpha/beta fold hydrolase</fullName>
    </submittedName>
</protein>
<dbReference type="InterPro" id="IPR029058">
    <property type="entry name" value="AB_hydrolase_fold"/>
</dbReference>
<sequence>MSWRRLANRAAVSALGVSLMFLIGPRNPEAALEPPAAQTPPPASLEALDAHLAAREAALGNVIPGTEKRIVWGAGGKQRAPWAVVFLHGFSASRQELAPLPELVAQGLGGHVFYTRLAGHGQPGEALGKATVADWKADALEALAIGQLLGERVLVIGNSTGATLAAWLAQQEAARQVAAYVMVSPNFGPKDPWAQVINWPWGRQLARLVQGPERSYPPRSELKARYWTHRYPTEALFPMMALVDHVHRSPLEWIQAPLLMLVSPRDSVISVEAAQAAFRRFGSPAKKLIEVNYSESLGQHILAGDIEAPKASAPMAQQILDFVRAQP</sequence>
<dbReference type="Pfam" id="PF12146">
    <property type="entry name" value="Hydrolase_4"/>
    <property type="match status" value="1"/>
</dbReference>
<evidence type="ECO:0000313" key="3">
    <source>
        <dbReference type="Proteomes" id="UP001177769"/>
    </source>
</evidence>
<accession>A0AA95NG28</accession>
<dbReference type="AlphaFoldDB" id="A0AA95NG28"/>
<dbReference type="Gene3D" id="3.40.50.1820">
    <property type="entry name" value="alpha/beta hydrolase"/>
    <property type="match status" value="1"/>
</dbReference>
<reference evidence="2" key="1">
    <citation type="submission" date="2023-01" db="EMBL/GenBank/DDBJ databases">
        <title>Whole genome sequence of Paucibacter sp. S2-9 isolated from pond sediment.</title>
        <authorList>
            <person name="Jung J.Y."/>
        </authorList>
    </citation>
    <scope>NUCLEOTIDE SEQUENCE</scope>
    <source>
        <strain evidence="2">S2-9</strain>
    </source>
</reference>
<dbReference type="Proteomes" id="UP001177769">
    <property type="component" value="Chromosome"/>
</dbReference>
<name>A0AA95NG28_9BURK</name>
<dbReference type="RefSeq" id="WP_285234732.1">
    <property type="nucleotide sequence ID" value="NZ_CP116346.1"/>
</dbReference>
<keyword evidence="2" id="KW-0378">Hydrolase</keyword>